<evidence type="ECO:0000313" key="2">
    <source>
        <dbReference type="Proteomes" id="UP000748752"/>
    </source>
</evidence>
<dbReference type="InterPro" id="IPR016195">
    <property type="entry name" value="Pol/histidinol_Pase-like"/>
</dbReference>
<proteinExistence type="predicted"/>
<feature type="non-terminal residue" evidence="1">
    <location>
        <position position="1"/>
    </location>
</feature>
<protein>
    <recommendedName>
        <fullName evidence="3">PHP domain-containing protein</fullName>
    </recommendedName>
</protein>
<name>A0ABS1CRH0_9GAMM</name>
<reference evidence="1 2" key="1">
    <citation type="journal article" date="2020" name="Microorganisms">
        <title>Osmotic Adaptation and Compatible Solute Biosynthesis of Phototrophic Bacteria as Revealed from Genome Analyses.</title>
        <authorList>
            <person name="Imhoff J.F."/>
            <person name="Rahn T."/>
            <person name="Kunzel S."/>
            <person name="Keller A."/>
            <person name="Neulinger S.C."/>
        </authorList>
    </citation>
    <scope>NUCLEOTIDE SEQUENCE [LARGE SCALE GENOMIC DNA]</scope>
    <source>
        <strain evidence="1 2">DSM 6210</strain>
    </source>
</reference>
<dbReference type="RefSeq" id="WP_200243566.1">
    <property type="nucleotide sequence ID" value="NZ_NRRV01000151.1"/>
</dbReference>
<dbReference type="Gene3D" id="3.20.20.140">
    <property type="entry name" value="Metal-dependent hydrolases"/>
    <property type="match status" value="1"/>
</dbReference>
<evidence type="ECO:0008006" key="3">
    <source>
        <dbReference type="Google" id="ProtNLM"/>
    </source>
</evidence>
<dbReference type="Proteomes" id="UP000748752">
    <property type="component" value="Unassembled WGS sequence"/>
</dbReference>
<sequence length="192" mass="21646">RPNPLPQDLHIHSVWSDTDSSVVAEQTIALIAAVGHARICGISDHFEMIGDFWDDYRAEVAGASLRVGMEVNGHEWVPAALDADCDYRIFHCWDRDADYRALETLLADAKPVIVAHPNALGTDLERVPPACLVEINNRYIWRCDWHAEYGPYVERFRFVISSDAHQPNWLNQTLARHAAAELGITETLLFEG</sequence>
<organism evidence="1 2">
    <name type="scientific">Thiohalocapsa halophila</name>
    <dbReference type="NCBI Taxonomy" id="69359"/>
    <lineage>
        <taxon>Bacteria</taxon>
        <taxon>Pseudomonadati</taxon>
        <taxon>Pseudomonadota</taxon>
        <taxon>Gammaproteobacteria</taxon>
        <taxon>Chromatiales</taxon>
        <taxon>Chromatiaceae</taxon>
        <taxon>Thiohalocapsa</taxon>
    </lineage>
</organism>
<dbReference type="SUPFAM" id="SSF89550">
    <property type="entry name" value="PHP domain-like"/>
    <property type="match status" value="1"/>
</dbReference>
<evidence type="ECO:0000313" key="1">
    <source>
        <dbReference type="EMBL" id="MBK1633941.1"/>
    </source>
</evidence>
<keyword evidence="2" id="KW-1185">Reference proteome</keyword>
<gene>
    <name evidence="1" type="ORF">CKO31_25080</name>
</gene>
<comment type="caution">
    <text evidence="1">The sequence shown here is derived from an EMBL/GenBank/DDBJ whole genome shotgun (WGS) entry which is preliminary data.</text>
</comment>
<accession>A0ABS1CRH0</accession>
<dbReference type="EMBL" id="NRRV01000151">
    <property type="protein sequence ID" value="MBK1633941.1"/>
    <property type="molecule type" value="Genomic_DNA"/>
</dbReference>